<dbReference type="HOGENOM" id="CLU_013615_11_1_1"/>
<dbReference type="PROSITE" id="PS50059">
    <property type="entry name" value="FKBP_PPIASE"/>
    <property type="match status" value="1"/>
</dbReference>
<dbReference type="Proteomes" id="UP000001514">
    <property type="component" value="Unassembled WGS sequence"/>
</dbReference>
<evidence type="ECO:0000256" key="4">
    <source>
        <dbReference type="ARBA" id="ARBA00023235"/>
    </source>
</evidence>
<dbReference type="eggNOG" id="KOG0543">
    <property type="taxonomic scope" value="Eukaryota"/>
</dbReference>
<evidence type="ECO:0000259" key="7">
    <source>
        <dbReference type="PROSITE" id="PS50059"/>
    </source>
</evidence>
<dbReference type="PANTHER" id="PTHR10516">
    <property type="entry name" value="PEPTIDYL-PROLYL CIS-TRANS ISOMERASE"/>
    <property type="match status" value="1"/>
</dbReference>
<evidence type="ECO:0000256" key="2">
    <source>
        <dbReference type="ARBA" id="ARBA00013194"/>
    </source>
</evidence>
<dbReference type="EC" id="5.2.1.8" evidence="2 5"/>
<keyword evidence="3 5" id="KW-0697">Rotamase</keyword>
<evidence type="ECO:0000256" key="3">
    <source>
        <dbReference type="ARBA" id="ARBA00023110"/>
    </source>
</evidence>
<evidence type="ECO:0000256" key="6">
    <source>
        <dbReference type="SAM" id="MobiDB-lite"/>
    </source>
</evidence>
<evidence type="ECO:0000256" key="5">
    <source>
        <dbReference type="PROSITE-ProRule" id="PRU00277"/>
    </source>
</evidence>
<dbReference type="InterPro" id="IPR001179">
    <property type="entry name" value="PPIase_FKBP_dom"/>
</dbReference>
<feature type="compositionally biased region" description="Basic and acidic residues" evidence="6">
    <location>
        <begin position="150"/>
        <end position="162"/>
    </location>
</feature>
<proteinExistence type="predicted"/>
<dbReference type="PANTHER" id="PTHR10516:SF412">
    <property type="entry name" value="PEPTIDYL-PROLYL CIS-TRANS ISOMERASE FKBP20-1"/>
    <property type="match status" value="1"/>
</dbReference>
<evidence type="ECO:0000313" key="8">
    <source>
        <dbReference type="EMBL" id="EFJ24457.1"/>
    </source>
</evidence>
<accession>D8RT68</accession>
<dbReference type="KEGG" id="smo:SELMODRAFT_101553"/>
<evidence type="ECO:0000256" key="1">
    <source>
        <dbReference type="ARBA" id="ARBA00000971"/>
    </source>
</evidence>
<dbReference type="Gramene" id="EFJ24457">
    <property type="protein sequence ID" value="EFJ24457"/>
    <property type="gene ID" value="SELMODRAFT_101553"/>
</dbReference>
<gene>
    <name evidence="8" type="ORF">SELMODRAFT_101553</name>
</gene>
<dbReference type="EMBL" id="GL377589">
    <property type="protein sequence ID" value="EFJ24457.1"/>
    <property type="molecule type" value="Genomic_DNA"/>
</dbReference>
<feature type="domain" description="PPIase FKBP-type" evidence="7">
    <location>
        <begin position="31"/>
        <end position="120"/>
    </location>
</feature>
<dbReference type="SUPFAM" id="SSF54534">
    <property type="entry name" value="FKBP-like"/>
    <property type="match status" value="1"/>
</dbReference>
<dbReference type="InterPro" id="IPR050689">
    <property type="entry name" value="FKBP-type_PPIase"/>
</dbReference>
<organism evidence="9">
    <name type="scientific">Selaginella moellendorffii</name>
    <name type="common">Spikemoss</name>
    <dbReference type="NCBI Taxonomy" id="88036"/>
    <lineage>
        <taxon>Eukaryota</taxon>
        <taxon>Viridiplantae</taxon>
        <taxon>Streptophyta</taxon>
        <taxon>Embryophyta</taxon>
        <taxon>Tracheophyta</taxon>
        <taxon>Lycopodiopsida</taxon>
        <taxon>Selaginellales</taxon>
        <taxon>Selaginellaceae</taxon>
        <taxon>Selaginella</taxon>
    </lineage>
</organism>
<name>D8RT68_SELML</name>
<dbReference type="Gene3D" id="3.10.50.40">
    <property type="match status" value="1"/>
</dbReference>
<dbReference type="OrthoDB" id="433738at2759"/>
<keyword evidence="4 5" id="KW-0413">Isomerase</keyword>
<feature type="compositionally biased region" description="Basic residues" evidence="6">
    <location>
        <begin position="175"/>
        <end position="190"/>
    </location>
</feature>
<protein>
    <recommendedName>
        <fullName evidence="2 5">peptidylprolyl isomerase</fullName>
        <ecNumber evidence="2 5">5.2.1.8</ecNumber>
    </recommendedName>
</protein>
<dbReference type="Pfam" id="PF00254">
    <property type="entry name" value="FKBP_C"/>
    <property type="match status" value="1"/>
</dbReference>
<dbReference type="STRING" id="88036.D8RT68"/>
<keyword evidence="9" id="KW-1185">Reference proteome</keyword>
<dbReference type="InParanoid" id="D8RT68"/>
<dbReference type="GO" id="GO:0003755">
    <property type="term" value="F:peptidyl-prolyl cis-trans isomerase activity"/>
    <property type="evidence" value="ECO:0000318"/>
    <property type="project" value="GO_Central"/>
</dbReference>
<reference evidence="8 9" key="1">
    <citation type="journal article" date="2011" name="Science">
        <title>The Selaginella genome identifies genetic changes associated with the evolution of vascular plants.</title>
        <authorList>
            <person name="Banks J.A."/>
            <person name="Nishiyama T."/>
            <person name="Hasebe M."/>
            <person name="Bowman J.L."/>
            <person name="Gribskov M."/>
            <person name="dePamphilis C."/>
            <person name="Albert V.A."/>
            <person name="Aono N."/>
            <person name="Aoyama T."/>
            <person name="Ambrose B.A."/>
            <person name="Ashton N.W."/>
            <person name="Axtell M.J."/>
            <person name="Barker E."/>
            <person name="Barker M.S."/>
            <person name="Bennetzen J.L."/>
            <person name="Bonawitz N.D."/>
            <person name="Chapple C."/>
            <person name="Cheng C."/>
            <person name="Correa L.G."/>
            <person name="Dacre M."/>
            <person name="DeBarry J."/>
            <person name="Dreyer I."/>
            <person name="Elias M."/>
            <person name="Engstrom E.M."/>
            <person name="Estelle M."/>
            <person name="Feng L."/>
            <person name="Finet C."/>
            <person name="Floyd S.K."/>
            <person name="Frommer W.B."/>
            <person name="Fujita T."/>
            <person name="Gramzow L."/>
            <person name="Gutensohn M."/>
            <person name="Harholt J."/>
            <person name="Hattori M."/>
            <person name="Heyl A."/>
            <person name="Hirai T."/>
            <person name="Hiwatashi Y."/>
            <person name="Ishikawa M."/>
            <person name="Iwata M."/>
            <person name="Karol K.G."/>
            <person name="Koehler B."/>
            <person name="Kolukisaoglu U."/>
            <person name="Kubo M."/>
            <person name="Kurata T."/>
            <person name="Lalonde S."/>
            <person name="Li K."/>
            <person name="Li Y."/>
            <person name="Litt A."/>
            <person name="Lyons E."/>
            <person name="Manning G."/>
            <person name="Maruyama T."/>
            <person name="Michael T.P."/>
            <person name="Mikami K."/>
            <person name="Miyazaki S."/>
            <person name="Morinaga S."/>
            <person name="Murata T."/>
            <person name="Mueller-Roeber B."/>
            <person name="Nelson D.R."/>
            <person name="Obara M."/>
            <person name="Oguri Y."/>
            <person name="Olmstead R.G."/>
            <person name="Onodera N."/>
            <person name="Petersen B.L."/>
            <person name="Pils B."/>
            <person name="Prigge M."/>
            <person name="Rensing S.A."/>
            <person name="Riano-Pachon D.M."/>
            <person name="Roberts A.W."/>
            <person name="Sato Y."/>
            <person name="Scheller H.V."/>
            <person name="Schulz B."/>
            <person name="Schulz C."/>
            <person name="Shakirov E.V."/>
            <person name="Shibagaki N."/>
            <person name="Shinohara N."/>
            <person name="Shippen D.E."/>
            <person name="Soerensen I."/>
            <person name="Sotooka R."/>
            <person name="Sugimoto N."/>
            <person name="Sugita M."/>
            <person name="Sumikawa N."/>
            <person name="Tanurdzic M."/>
            <person name="Theissen G."/>
            <person name="Ulvskov P."/>
            <person name="Wakazuki S."/>
            <person name="Weng J.K."/>
            <person name="Willats W.W."/>
            <person name="Wipf D."/>
            <person name="Wolf P.G."/>
            <person name="Yang L."/>
            <person name="Zimmer A.D."/>
            <person name="Zhu Q."/>
            <person name="Mitros T."/>
            <person name="Hellsten U."/>
            <person name="Loque D."/>
            <person name="Otillar R."/>
            <person name="Salamov A."/>
            <person name="Schmutz J."/>
            <person name="Shapiro H."/>
            <person name="Lindquist E."/>
            <person name="Lucas S."/>
            <person name="Rokhsar D."/>
            <person name="Grigoriev I.V."/>
        </authorList>
    </citation>
    <scope>NUCLEOTIDE SEQUENCE [LARGE SCALE GENOMIC DNA]</scope>
</reference>
<dbReference type="AlphaFoldDB" id="D8RT68"/>
<dbReference type="InterPro" id="IPR046357">
    <property type="entry name" value="PPIase_dom_sf"/>
</dbReference>
<comment type="catalytic activity">
    <reaction evidence="1 5">
        <text>[protein]-peptidylproline (omega=180) = [protein]-peptidylproline (omega=0)</text>
        <dbReference type="Rhea" id="RHEA:16237"/>
        <dbReference type="Rhea" id="RHEA-COMP:10747"/>
        <dbReference type="Rhea" id="RHEA-COMP:10748"/>
        <dbReference type="ChEBI" id="CHEBI:83833"/>
        <dbReference type="ChEBI" id="CHEBI:83834"/>
        <dbReference type="EC" id="5.2.1.8"/>
    </reaction>
</comment>
<sequence length="190" mass="20493">MDVVDLTGDGGVMKRIVKRARPDALAPSDSLAVVDVHYEGTLADTGAVFDSSREDNAVFTFELGRGSVIRAWECAIKTMQVGEIAEIICKPDYAYGAEGSPPEIPPNATLVFEVELMDCKPRKGSTVNSVVAEKAKLDELRREREAAAAIREEEKKKREDAKAAAAARLQEKLNAKKGGKGKSSKSKASQ</sequence>
<feature type="region of interest" description="Disordered" evidence="6">
    <location>
        <begin position="150"/>
        <end position="190"/>
    </location>
</feature>
<evidence type="ECO:0000313" key="9">
    <source>
        <dbReference type="Proteomes" id="UP000001514"/>
    </source>
</evidence>
<dbReference type="FunCoup" id="D8RT68">
    <property type="interactions" value="92"/>
</dbReference>
<dbReference type="OMA" id="IVRHAKP"/>